<dbReference type="AlphaFoldDB" id="A0A8X6TH51"/>
<comment type="caution">
    <text evidence="1">The sequence shown here is derived from an EMBL/GenBank/DDBJ whole genome shotgun (WGS) entry which is preliminary data.</text>
</comment>
<keyword evidence="2" id="KW-1185">Reference proteome</keyword>
<dbReference type="EMBL" id="BMAW01057363">
    <property type="protein sequence ID" value="GFT10396.1"/>
    <property type="molecule type" value="Genomic_DNA"/>
</dbReference>
<reference evidence="1" key="1">
    <citation type="submission" date="2020-08" db="EMBL/GenBank/DDBJ databases">
        <title>Multicomponent nature underlies the extraordinary mechanical properties of spider dragline silk.</title>
        <authorList>
            <person name="Kono N."/>
            <person name="Nakamura H."/>
            <person name="Mori M."/>
            <person name="Yoshida Y."/>
            <person name="Ohtoshi R."/>
            <person name="Malay A.D."/>
            <person name="Moran D.A.P."/>
            <person name="Tomita M."/>
            <person name="Numata K."/>
            <person name="Arakawa K."/>
        </authorList>
    </citation>
    <scope>NUCLEOTIDE SEQUENCE</scope>
</reference>
<feature type="non-terminal residue" evidence="1">
    <location>
        <position position="1"/>
    </location>
</feature>
<protein>
    <submittedName>
        <fullName evidence="1">Uncharacterized protein</fullName>
    </submittedName>
</protein>
<evidence type="ECO:0000313" key="1">
    <source>
        <dbReference type="EMBL" id="GFT10396.1"/>
    </source>
</evidence>
<sequence>MMGTLCLKGNEDELYLWSCRTRILDNPLWFEDVSFSKFYMYFK</sequence>
<accession>A0A8X6TH51</accession>
<gene>
    <name evidence="1" type="ORF">NPIL_125741</name>
</gene>
<evidence type="ECO:0000313" key="2">
    <source>
        <dbReference type="Proteomes" id="UP000887013"/>
    </source>
</evidence>
<dbReference type="Proteomes" id="UP000887013">
    <property type="component" value="Unassembled WGS sequence"/>
</dbReference>
<proteinExistence type="predicted"/>
<organism evidence="1 2">
    <name type="scientific">Nephila pilipes</name>
    <name type="common">Giant wood spider</name>
    <name type="synonym">Nephila maculata</name>
    <dbReference type="NCBI Taxonomy" id="299642"/>
    <lineage>
        <taxon>Eukaryota</taxon>
        <taxon>Metazoa</taxon>
        <taxon>Ecdysozoa</taxon>
        <taxon>Arthropoda</taxon>
        <taxon>Chelicerata</taxon>
        <taxon>Arachnida</taxon>
        <taxon>Araneae</taxon>
        <taxon>Araneomorphae</taxon>
        <taxon>Entelegynae</taxon>
        <taxon>Araneoidea</taxon>
        <taxon>Nephilidae</taxon>
        <taxon>Nephila</taxon>
    </lineage>
</organism>
<name>A0A8X6TH51_NEPPI</name>